<dbReference type="Proteomes" id="UP000193200">
    <property type="component" value="Unassembled WGS sequence"/>
</dbReference>
<protein>
    <submittedName>
        <fullName evidence="2">Uncharacterized protein</fullName>
    </submittedName>
</protein>
<keyword evidence="1" id="KW-0812">Transmembrane</keyword>
<evidence type="ECO:0000313" key="3">
    <source>
        <dbReference type="Proteomes" id="UP000193200"/>
    </source>
</evidence>
<accession>A0A1Y5U6I3</accession>
<reference evidence="2 3" key="1">
    <citation type="submission" date="2017-03" db="EMBL/GenBank/DDBJ databases">
        <authorList>
            <person name="Afonso C.L."/>
            <person name="Miller P.J."/>
            <person name="Scott M.A."/>
            <person name="Spackman E."/>
            <person name="Goraichik I."/>
            <person name="Dimitrov K.M."/>
            <person name="Suarez D.L."/>
            <person name="Swayne D.E."/>
        </authorList>
    </citation>
    <scope>NUCLEOTIDE SEQUENCE [LARGE SCALE GENOMIC DNA]</scope>
    <source>
        <strain evidence="2 3">CECT 7691</strain>
    </source>
</reference>
<dbReference type="OrthoDB" id="7551043at2"/>
<proteinExistence type="predicted"/>
<organism evidence="2 3">
    <name type="scientific">Oceanibacterium hippocampi</name>
    <dbReference type="NCBI Taxonomy" id="745714"/>
    <lineage>
        <taxon>Bacteria</taxon>
        <taxon>Pseudomonadati</taxon>
        <taxon>Pseudomonadota</taxon>
        <taxon>Alphaproteobacteria</taxon>
        <taxon>Sneathiellales</taxon>
        <taxon>Sneathiellaceae</taxon>
        <taxon>Oceanibacterium</taxon>
    </lineage>
</organism>
<evidence type="ECO:0000313" key="2">
    <source>
        <dbReference type="EMBL" id="SLN77889.1"/>
    </source>
</evidence>
<dbReference type="AlphaFoldDB" id="A0A1Y5U6I3"/>
<name>A0A1Y5U6I3_9PROT</name>
<gene>
    <name evidence="2" type="ORF">OCH7691_04586</name>
</gene>
<sequence length="292" mass="32194">MTSLYDGGGSKRSLFLPIVISFLALTIAGGGVWAYLSVSSDHVTLDAQTLCPVSGPLSRTVMLLDVTDPLDDRQAAALATLLSDLRNPATSEAAMSAAKLRGGVRYVEPYGEIVAYSIRQSGTAMEPFLRVCNPGNPEKMSLEDEFTASKRRVSARWNKFEERILSAFSSASSSDEQTDSPLLETLALIVQREASSVALRASGRDTPLRLIIFSDMIQHSKALSHFRRYPGAPDFLRSGELAALRSDLSSIEVVVYYLRRSQYAQFQSLQHFQWWQDVMAGMNGDLIYLEPI</sequence>
<keyword evidence="3" id="KW-1185">Reference proteome</keyword>
<keyword evidence="1" id="KW-1133">Transmembrane helix</keyword>
<evidence type="ECO:0000256" key="1">
    <source>
        <dbReference type="SAM" id="Phobius"/>
    </source>
</evidence>
<dbReference type="EMBL" id="FWFR01000013">
    <property type="protein sequence ID" value="SLN77889.1"/>
    <property type="molecule type" value="Genomic_DNA"/>
</dbReference>
<keyword evidence="1" id="KW-0472">Membrane</keyword>
<dbReference type="InParanoid" id="A0A1Y5U6I3"/>
<feature type="transmembrane region" description="Helical" evidence="1">
    <location>
        <begin position="14"/>
        <end position="36"/>
    </location>
</feature>
<dbReference type="RefSeq" id="WP_139839881.1">
    <property type="nucleotide sequence ID" value="NZ_FWFR01000013.1"/>
</dbReference>